<feature type="region of interest" description="Disordered" evidence="3">
    <location>
        <begin position="467"/>
        <end position="489"/>
    </location>
</feature>
<proteinExistence type="inferred from homology"/>
<evidence type="ECO:0000313" key="5">
    <source>
        <dbReference type="Proteomes" id="UP000694541"/>
    </source>
</evidence>
<dbReference type="InterPro" id="IPR026183">
    <property type="entry name" value="Taxilin_fam"/>
</dbReference>
<sequence>MENDQSPTSSGQDVQGQSREKAAPSSQPPAPAPAEQPSPRPEADVCDISEELSRQLEDIIKTYGSATSLMEKESAATGTDRPEKGEPGSVEDAEYEDANEESEKEKLAPGDASRAKEPSCSKEQKLEKKILKGLGKEATLLMQSLNKLNTPEEKLDLLFKKYAELLEEHRAEQKKLKYLQKRQAQITKEKDQLQSEHSRAILARSKLESLCRELQRHNKNLKEETIQRAREEDEKRKEITNHFQGTLSEIQAQIEQQSERNMKLCQENTELAEKLKSIIDQYELREEHLDKIFKHRELQQKLVDAKLEQSQEMMKEAEERHQKEKEYLLNQAAEWKLQAKMLKEQETVLQAQITLYSERFEEFQKTLTKSNEVFATFKQEMEKMTKKMKKLEKDTATWKSRFENCNRALLDMIEEKAMRSKEYECFVLKIQRLENLCRALQEERNELYKKIKQAQFPEEVNGNGILEEEDDADTSPSSSEQSSIDLRASDERMLKELAEAFRVSHKAEESLPSNSSNPETCDAQTCSNVPKPTKSMAALPERVTTPTENSPIHPESMPVPTGNMPKPIESMPATPENVPAPTQNMPAPLGNMPVPTKSPPKPAECVGEPAELSVQGQSAEQTGDTDMEAVD</sequence>
<feature type="region of interest" description="Disordered" evidence="3">
    <location>
        <begin position="505"/>
        <end position="631"/>
    </location>
</feature>
<organism evidence="4 5">
    <name type="scientific">Accipiter nisus</name>
    <name type="common">Eurasian sparrowhawk</name>
    <dbReference type="NCBI Taxonomy" id="211598"/>
    <lineage>
        <taxon>Eukaryota</taxon>
        <taxon>Metazoa</taxon>
        <taxon>Chordata</taxon>
        <taxon>Craniata</taxon>
        <taxon>Vertebrata</taxon>
        <taxon>Euteleostomi</taxon>
        <taxon>Archelosauria</taxon>
        <taxon>Archosauria</taxon>
        <taxon>Dinosauria</taxon>
        <taxon>Saurischia</taxon>
        <taxon>Theropoda</taxon>
        <taxon>Coelurosauria</taxon>
        <taxon>Aves</taxon>
        <taxon>Neognathae</taxon>
        <taxon>Neoaves</taxon>
        <taxon>Telluraves</taxon>
        <taxon>Accipitrimorphae</taxon>
        <taxon>Accipitriformes</taxon>
        <taxon>Accipitridae</taxon>
        <taxon>Accipitrinae</taxon>
        <taxon>Accipiter</taxon>
    </lineage>
</organism>
<evidence type="ECO:0000256" key="1">
    <source>
        <dbReference type="ARBA" id="ARBA00009550"/>
    </source>
</evidence>
<reference evidence="4" key="1">
    <citation type="submission" date="2025-08" db="UniProtKB">
        <authorList>
            <consortium name="Ensembl"/>
        </authorList>
    </citation>
    <scope>IDENTIFICATION</scope>
</reference>
<dbReference type="Proteomes" id="UP000694541">
    <property type="component" value="Unplaced"/>
</dbReference>
<keyword evidence="2" id="KW-0175">Coiled coil</keyword>
<feature type="compositionally biased region" description="Basic and acidic residues" evidence="3">
    <location>
        <begin position="51"/>
        <end position="60"/>
    </location>
</feature>
<evidence type="ECO:0000313" key="4">
    <source>
        <dbReference type="Ensembl" id="ENSANIP00000016471.1"/>
    </source>
</evidence>
<evidence type="ECO:0000256" key="3">
    <source>
        <dbReference type="SAM" id="MobiDB-lite"/>
    </source>
</evidence>
<protein>
    <submittedName>
        <fullName evidence="4">Taxilin beta</fullName>
    </submittedName>
</protein>
<feature type="compositionally biased region" description="Low complexity" evidence="3">
    <location>
        <begin position="510"/>
        <end position="519"/>
    </location>
</feature>
<dbReference type="Ensembl" id="ENSANIT00000017039.1">
    <property type="protein sequence ID" value="ENSANIP00000016471.1"/>
    <property type="gene ID" value="ENSANIG00000011211.1"/>
</dbReference>
<feature type="region of interest" description="Disordered" evidence="3">
    <location>
        <begin position="1"/>
        <end position="124"/>
    </location>
</feature>
<feature type="compositionally biased region" description="Basic and acidic residues" evidence="3">
    <location>
        <begin position="70"/>
        <end position="86"/>
    </location>
</feature>
<feature type="compositionally biased region" description="Polar residues" evidence="3">
    <location>
        <begin position="1"/>
        <end position="17"/>
    </location>
</feature>
<dbReference type="PANTHER" id="PTHR16127">
    <property type="entry name" value="TAXILIN"/>
    <property type="match status" value="1"/>
</dbReference>
<dbReference type="AlphaFoldDB" id="A0A8B9MZV9"/>
<evidence type="ECO:0000256" key="2">
    <source>
        <dbReference type="SAM" id="Coils"/>
    </source>
</evidence>
<comment type="similarity">
    <text evidence="1">Belongs to the taxilin family.</text>
</comment>
<dbReference type="PANTHER" id="PTHR16127:SF10">
    <property type="entry name" value="BETA-TAXILIN"/>
    <property type="match status" value="1"/>
</dbReference>
<feature type="compositionally biased region" description="Acidic residues" evidence="3">
    <location>
        <begin position="89"/>
        <end position="100"/>
    </location>
</feature>
<accession>A0A8B9MZV9</accession>
<feature type="compositionally biased region" description="Basic and acidic residues" evidence="3">
    <location>
        <begin position="101"/>
        <end position="124"/>
    </location>
</feature>
<dbReference type="Pfam" id="PF09728">
    <property type="entry name" value="Taxilin"/>
    <property type="match status" value="1"/>
</dbReference>
<reference evidence="4" key="2">
    <citation type="submission" date="2025-09" db="UniProtKB">
        <authorList>
            <consortium name="Ensembl"/>
        </authorList>
    </citation>
    <scope>IDENTIFICATION</scope>
</reference>
<feature type="compositionally biased region" description="Polar residues" evidence="3">
    <location>
        <begin position="474"/>
        <end position="484"/>
    </location>
</feature>
<dbReference type="GO" id="GO:0019905">
    <property type="term" value="F:syntaxin binding"/>
    <property type="evidence" value="ECO:0007669"/>
    <property type="project" value="InterPro"/>
</dbReference>
<feature type="coiled-coil region" evidence="2">
    <location>
        <begin position="162"/>
        <end position="274"/>
    </location>
</feature>
<feature type="coiled-coil region" evidence="2">
    <location>
        <begin position="300"/>
        <end position="345"/>
    </location>
</feature>
<name>A0A8B9MZV9_9AVES</name>
<feature type="compositionally biased region" description="Pro residues" evidence="3">
    <location>
        <begin position="26"/>
        <end position="40"/>
    </location>
</feature>
<keyword evidence="5" id="KW-1185">Reference proteome</keyword>
<feature type="coiled-coil region" evidence="2">
    <location>
        <begin position="374"/>
        <end position="450"/>
    </location>
</feature>